<proteinExistence type="predicted"/>
<dbReference type="OrthoDB" id="8617719at2"/>
<evidence type="ECO:0000313" key="2">
    <source>
        <dbReference type="Proteomes" id="UP000284841"/>
    </source>
</evidence>
<name>A0A415E6A1_9FIRM</name>
<dbReference type="STRING" id="1776384.GCA_900086585_02469"/>
<accession>A0A415E6A1</accession>
<evidence type="ECO:0008006" key="3">
    <source>
        <dbReference type="Google" id="ProtNLM"/>
    </source>
</evidence>
<evidence type="ECO:0000313" key="1">
    <source>
        <dbReference type="EMBL" id="RHJ89175.1"/>
    </source>
</evidence>
<keyword evidence="2" id="KW-1185">Reference proteome</keyword>
<sequence length="110" mass="12590">MISIKKGVEPDSLRYYRRTPGANFDGLDKTELRERLLEEQGHLCAYCIQRITGKGAVKIEHYEKRTTEDQLEYKNLLAVCSGNETLKSQNGRVVVIFFKAVSSDWLTAFC</sequence>
<reference evidence="1 2" key="1">
    <citation type="submission" date="2018-08" db="EMBL/GenBank/DDBJ databases">
        <title>A genome reference for cultivated species of the human gut microbiota.</title>
        <authorList>
            <person name="Zou Y."/>
            <person name="Xue W."/>
            <person name="Luo G."/>
        </authorList>
    </citation>
    <scope>NUCLEOTIDE SEQUENCE [LARGE SCALE GENOMIC DNA]</scope>
    <source>
        <strain evidence="1 2">AM07-24</strain>
    </source>
</reference>
<protein>
    <recommendedName>
        <fullName evidence="3">TIGR02646 family protein</fullName>
    </recommendedName>
</protein>
<dbReference type="RefSeq" id="WP_118333282.1">
    <property type="nucleotide sequence ID" value="NZ_AP025567.1"/>
</dbReference>
<comment type="caution">
    <text evidence="1">The sequence shown here is derived from an EMBL/GenBank/DDBJ whole genome shotgun (WGS) entry which is preliminary data.</text>
</comment>
<gene>
    <name evidence="1" type="ORF">DW099_00965</name>
</gene>
<organism evidence="1 2">
    <name type="scientific">Emergencia timonensis</name>
    <dbReference type="NCBI Taxonomy" id="1776384"/>
    <lineage>
        <taxon>Bacteria</taxon>
        <taxon>Bacillati</taxon>
        <taxon>Bacillota</taxon>
        <taxon>Clostridia</taxon>
        <taxon>Peptostreptococcales</taxon>
        <taxon>Anaerovoracaceae</taxon>
        <taxon>Emergencia</taxon>
    </lineage>
</organism>
<dbReference type="Gene3D" id="1.10.30.50">
    <property type="match status" value="1"/>
</dbReference>
<dbReference type="EMBL" id="QRMS01000001">
    <property type="protein sequence ID" value="RHJ89175.1"/>
    <property type="molecule type" value="Genomic_DNA"/>
</dbReference>
<dbReference type="Proteomes" id="UP000284841">
    <property type="component" value="Unassembled WGS sequence"/>
</dbReference>
<dbReference type="AlphaFoldDB" id="A0A415E6A1"/>